<dbReference type="EMBL" id="AB839189">
    <property type="protein sequence ID" value="BAO45871.1"/>
    <property type="molecule type" value="mRNA"/>
</dbReference>
<dbReference type="CDD" id="cd02440">
    <property type="entry name" value="AdoMet_MTases"/>
    <property type="match status" value="1"/>
</dbReference>
<proteinExistence type="evidence at transcript level"/>
<evidence type="ECO:0000313" key="2">
    <source>
        <dbReference type="EMBL" id="BAO45871.1"/>
    </source>
</evidence>
<dbReference type="SUPFAM" id="SSF53335">
    <property type="entry name" value="S-adenosyl-L-methionine-dependent methyltransferases"/>
    <property type="match status" value="1"/>
</dbReference>
<feature type="domain" description="Methyltransferase type 11" evidence="1">
    <location>
        <begin position="74"/>
        <end position="173"/>
    </location>
</feature>
<name>W0TSS4_ACAMN</name>
<evidence type="ECO:0000259" key="1">
    <source>
        <dbReference type="Pfam" id="PF08241"/>
    </source>
</evidence>
<accession>W0TSS4</accession>
<dbReference type="InterPro" id="IPR029063">
    <property type="entry name" value="SAM-dependent_MTases_sf"/>
</dbReference>
<protein>
    <submittedName>
        <fullName evidence="2">Methyltransferase</fullName>
    </submittedName>
</protein>
<keyword evidence="2" id="KW-0489">Methyltransferase</keyword>
<dbReference type="GO" id="GO:0008757">
    <property type="term" value="F:S-adenosylmethionine-dependent methyltransferase activity"/>
    <property type="evidence" value="ECO:0007669"/>
    <property type="project" value="InterPro"/>
</dbReference>
<dbReference type="InterPro" id="IPR052356">
    <property type="entry name" value="Thiol_S-MT"/>
</dbReference>
<dbReference type="Pfam" id="PF08241">
    <property type="entry name" value="Methyltransf_11"/>
    <property type="match status" value="1"/>
</dbReference>
<dbReference type="GO" id="GO:0032259">
    <property type="term" value="P:methylation"/>
    <property type="evidence" value="ECO:0007669"/>
    <property type="project" value="UniProtKB-KW"/>
</dbReference>
<dbReference type="PANTHER" id="PTHR45036">
    <property type="entry name" value="METHYLTRANSFERASE LIKE 7B"/>
    <property type="match status" value="1"/>
</dbReference>
<keyword evidence="2" id="KW-0808">Transferase</keyword>
<dbReference type="AlphaFoldDB" id="W0TSS4"/>
<sequence>MDSTLFPIAPSTAAAPPRSNYADVVNKFHPPKPGWYEELTAKILNGATKLYEAEVAPYKSELFSNLKEKAQKILEIGIGTGPNLKYYASNPDVLVVGIDPNQKMEKYARSSAVSAGLPPSNFEFIHAVGEVIPLDDASVDAVVGTLVLCSVKDVSMTLQEIKRVLRPGGMYVFVEHVGAKEGALRFIQKILDPLQQTLADGCHLRRDIESYISEAEFSRVDLNTLSLKKALCLNPYIYGVAYN</sequence>
<dbReference type="Gene3D" id="3.40.50.150">
    <property type="entry name" value="Vaccinia Virus protein VP39"/>
    <property type="match status" value="1"/>
</dbReference>
<reference evidence="2" key="1">
    <citation type="submission" date="2013-07" db="EMBL/GenBank/DDBJ databases">
        <title>Expression of genes encoding transporters and enzyme proteins in response to low-pH and high-aluminium treatments in Acacia mangium.</title>
        <authorList>
            <person name="Uchiyama H."/>
            <person name="Mizuno S."/>
            <person name="Ayabe S."/>
        </authorList>
    </citation>
    <scope>NUCLEOTIDE SEQUENCE</scope>
</reference>
<dbReference type="PANTHER" id="PTHR45036:SF1">
    <property type="entry name" value="METHYLTRANSFERASE LIKE 7A"/>
    <property type="match status" value="1"/>
</dbReference>
<organism evidence="2">
    <name type="scientific">Acacia mangium</name>
    <name type="common">Back wattle</name>
    <name type="synonym">Racosperma mangium</name>
    <dbReference type="NCBI Taxonomy" id="224085"/>
    <lineage>
        <taxon>Eukaryota</taxon>
        <taxon>Viridiplantae</taxon>
        <taxon>Streptophyta</taxon>
        <taxon>Embryophyta</taxon>
        <taxon>Tracheophyta</taxon>
        <taxon>Spermatophyta</taxon>
        <taxon>Magnoliopsida</taxon>
        <taxon>eudicotyledons</taxon>
        <taxon>Gunneridae</taxon>
        <taxon>Pentapetalae</taxon>
        <taxon>rosids</taxon>
        <taxon>fabids</taxon>
        <taxon>Fabales</taxon>
        <taxon>Fabaceae</taxon>
        <taxon>Caesalpinioideae</taxon>
        <taxon>mimosoid clade</taxon>
        <taxon>Acacieae</taxon>
        <taxon>Acacia</taxon>
    </lineage>
</organism>
<dbReference type="InterPro" id="IPR013216">
    <property type="entry name" value="Methyltransf_11"/>
</dbReference>